<dbReference type="Proteomes" id="UP000011863">
    <property type="component" value="Chromosome"/>
</dbReference>
<dbReference type="GO" id="GO:0005886">
    <property type="term" value="C:plasma membrane"/>
    <property type="evidence" value="ECO:0007669"/>
    <property type="project" value="UniProtKB-SubCell"/>
</dbReference>
<feature type="transmembrane region" description="Helical" evidence="7">
    <location>
        <begin position="12"/>
        <end position="33"/>
    </location>
</feature>
<dbReference type="RefSeq" id="WP_015441300.1">
    <property type="nucleotide sequence ID" value="NC_020520.1"/>
</dbReference>
<proteinExistence type="inferred from homology"/>
<keyword evidence="4 7" id="KW-0812">Transmembrane</keyword>
<keyword evidence="10" id="KW-1185">Reference proteome</keyword>
<sequence>MFADWIWTSWEQAGLVALSAVIMVTLVIGAIRVIGLRSLSKMSSFDFAVTVAIGSILASAVATSTPVANGVVGIAALLIVQAVISILRRTMSFGTIVDNTPQLLMRDGAFDEAAMTRCRVTRSDVVAKLREANVLQLSQVRAVVLETTGDISVLHGEVDVDAMLLDGVRGAHP</sequence>
<evidence type="ECO:0000256" key="3">
    <source>
        <dbReference type="ARBA" id="ARBA00022475"/>
    </source>
</evidence>
<evidence type="ECO:0000256" key="6">
    <source>
        <dbReference type="ARBA" id="ARBA00023136"/>
    </source>
</evidence>
<organism evidence="9 10">
    <name type="scientific">Ilumatobacter coccineus (strain NBRC 103263 / KCTC 29153 / YM16-304)</name>
    <dbReference type="NCBI Taxonomy" id="1313172"/>
    <lineage>
        <taxon>Bacteria</taxon>
        <taxon>Bacillati</taxon>
        <taxon>Actinomycetota</taxon>
        <taxon>Acidimicrobiia</taxon>
        <taxon>Acidimicrobiales</taxon>
        <taxon>Ilumatobacteraceae</taxon>
        <taxon>Ilumatobacter</taxon>
    </lineage>
</organism>
<dbReference type="AlphaFoldDB" id="A0A6C7E6L9"/>
<reference evidence="9 10" key="1">
    <citation type="journal article" date="2013" name="Int. J. Syst. Evol. Microbiol.">
        <title>Ilumatobacter nonamiense sp. nov. and Ilumatobacter coccineum sp. nov., isolated from seashore sand.</title>
        <authorList>
            <person name="Matsumoto A."/>
            <person name="Kasai H."/>
            <person name="Matsuo Y."/>
            <person name="Shizuri Y."/>
            <person name="Ichikawa N."/>
            <person name="Fujita N."/>
            <person name="Omura S."/>
            <person name="Takahashi Y."/>
        </authorList>
    </citation>
    <scope>NUCLEOTIDE SEQUENCE [LARGE SCALE GENOMIC DNA]</scope>
    <source>
        <strain evidence="10">NBRC 103263 / KCTC 29153 / YM16-304</strain>
    </source>
</reference>
<feature type="domain" description="YetF C-terminal" evidence="8">
    <location>
        <begin position="91"/>
        <end position="155"/>
    </location>
</feature>
<name>A0A6C7E6L9_ILUCY</name>
<feature type="transmembrane region" description="Helical" evidence="7">
    <location>
        <begin position="68"/>
        <end position="87"/>
    </location>
</feature>
<dbReference type="InterPro" id="IPR023090">
    <property type="entry name" value="UPF0702_alpha/beta_dom_sf"/>
</dbReference>
<evidence type="ECO:0000256" key="7">
    <source>
        <dbReference type="SAM" id="Phobius"/>
    </source>
</evidence>
<comment type="similarity">
    <text evidence="2">Belongs to the UPF0702 family.</text>
</comment>
<accession>A0A6C7E6L9</accession>
<dbReference type="InterPro" id="IPR007353">
    <property type="entry name" value="DUF421"/>
</dbReference>
<keyword evidence="5 7" id="KW-1133">Transmembrane helix</keyword>
<dbReference type="PANTHER" id="PTHR34582">
    <property type="entry name" value="UPF0702 TRANSMEMBRANE PROTEIN YCAP"/>
    <property type="match status" value="1"/>
</dbReference>
<protein>
    <recommendedName>
        <fullName evidence="8">YetF C-terminal domain-containing protein</fullName>
    </recommendedName>
</protein>
<dbReference type="Gene3D" id="3.30.240.20">
    <property type="entry name" value="bsu07140 like domains"/>
    <property type="match status" value="1"/>
</dbReference>
<dbReference type="PANTHER" id="PTHR34582:SF6">
    <property type="entry name" value="UPF0702 TRANSMEMBRANE PROTEIN YCAP"/>
    <property type="match status" value="1"/>
</dbReference>
<keyword evidence="6 7" id="KW-0472">Membrane</keyword>
<evidence type="ECO:0000313" key="9">
    <source>
        <dbReference type="EMBL" id="BAN02053.1"/>
    </source>
</evidence>
<dbReference type="Pfam" id="PF04239">
    <property type="entry name" value="DUF421"/>
    <property type="match status" value="1"/>
</dbReference>
<dbReference type="EMBL" id="AP012057">
    <property type="protein sequence ID" value="BAN02053.1"/>
    <property type="molecule type" value="Genomic_DNA"/>
</dbReference>
<evidence type="ECO:0000256" key="2">
    <source>
        <dbReference type="ARBA" id="ARBA00006448"/>
    </source>
</evidence>
<evidence type="ECO:0000313" key="10">
    <source>
        <dbReference type="Proteomes" id="UP000011863"/>
    </source>
</evidence>
<comment type="subcellular location">
    <subcellularLocation>
        <location evidence="1">Cell membrane</location>
        <topology evidence="1">Multi-pass membrane protein</topology>
    </subcellularLocation>
</comment>
<evidence type="ECO:0000256" key="5">
    <source>
        <dbReference type="ARBA" id="ARBA00022989"/>
    </source>
</evidence>
<gene>
    <name evidence="9" type="ORF">YM304_17390</name>
</gene>
<evidence type="ECO:0000256" key="1">
    <source>
        <dbReference type="ARBA" id="ARBA00004651"/>
    </source>
</evidence>
<evidence type="ECO:0000259" key="8">
    <source>
        <dbReference type="Pfam" id="PF04239"/>
    </source>
</evidence>
<keyword evidence="3" id="KW-1003">Cell membrane</keyword>
<evidence type="ECO:0000256" key="4">
    <source>
        <dbReference type="ARBA" id="ARBA00022692"/>
    </source>
</evidence>
<dbReference type="KEGG" id="aym:YM304_17390"/>